<dbReference type="Proteomes" id="UP000799302">
    <property type="component" value="Unassembled WGS sequence"/>
</dbReference>
<proteinExistence type="predicted"/>
<keyword evidence="2" id="KW-1185">Reference proteome</keyword>
<organism evidence="1 2">
    <name type="scientific">Microthyrium microscopicum</name>
    <dbReference type="NCBI Taxonomy" id="703497"/>
    <lineage>
        <taxon>Eukaryota</taxon>
        <taxon>Fungi</taxon>
        <taxon>Dikarya</taxon>
        <taxon>Ascomycota</taxon>
        <taxon>Pezizomycotina</taxon>
        <taxon>Dothideomycetes</taxon>
        <taxon>Dothideomycetes incertae sedis</taxon>
        <taxon>Microthyriales</taxon>
        <taxon>Microthyriaceae</taxon>
        <taxon>Microthyrium</taxon>
    </lineage>
</organism>
<sequence>MVSDIEGFKNTFALVPAPNLVQISLHLRDPKHAELFQRNQEANPRFFGFPELMEAADLETIEHLKIISLVHAKMLESRILYLVEQKQYALDQGLVASEGQGAVGTSLALQARPDAMPGKRFRRDRLQWGCPAHAALNLEFRSPGKPQLFGRKRWIVFHEWGADG</sequence>
<accession>A0A6A6UTD8</accession>
<dbReference type="AlphaFoldDB" id="A0A6A6UTD8"/>
<reference evidence="1" key="1">
    <citation type="journal article" date="2020" name="Stud. Mycol.">
        <title>101 Dothideomycetes genomes: a test case for predicting lifestyles and emergence of pathogens.</title>
        <authorList>
            <person name="Haridas S."/>
            <person name="Albert R."/>
            <person name="Binder M."/>
            <person name="Bloem J."/>
            <person name="Labutti K."/>
            <person name="Salamov A."/>
            <person name="Andreopoulos B."/>
            <person name="Baker S."/>
            <person name="Barry K."/>
            <person name="Bills G."/>
            <person name="Bluhm B."/>
            <person name="Cannon C."/>
            <person name="Castanera R."/>
            <person name="Culley D."/>
            <person name="Daum C."/>
            <person name="Ezra D."/>
            <person name="Gonzalez J."/>
            <person name="Henrissat B."/>
            <person name="Kuo A."/>
            <person name="Liang C."/>
            <person name="Lipzen A."/>
            <person name="Lutzoni F."/>
            <person name="Magnuson J."/>
            <person name="Mondo S."/>
            <person name="Nolan M."/>
            <person name="Ohm R."/>
            <person name="Pangilinan J."/>
            <person name="Park H.-J."/>
            <person name="Ramirez L."/>
            <person name="Alfaro M."/>
            <person name="Sun H."/>
            <person name="Tritt A."/>
            <person name="Yoshinaga Y."/>
            <person name="Zwiers L.-H."/>
            <person name="Turgeon B."/>
            <person name="Goodwin S."/>
            <person name="Spatafora J."/>
            <person name="Crous P."/>
            <person name="Grigoriev I."/>
        </authorList>
    </citation>
    <scope>NUCLEOTIDE SEQUENCE</scope>
    <source>
        <strain evidence="1">CBS 115976</strain>
    </source>
</reference>
<name>A0A6A6UTD8_9PEZI</name>
<evidence type="ECO:0000313" key="1">
    <source>
        <dbReference type="EMBL" id="KAF2675392.1"/>
    </source>
</evidence>
<evidence type="ECO:0000313" key="2">
    <source>
        <dbReference type="Proteomes" id="UP000799302"/>
    </source>
</evidence>
<protein>
    <submittedName>
        <fullName evidence="1">Uncharacterized protein</fullName>
    </submittedName>
</protein>
<dbReference type="EMBL" id="MU004230">
    <property type="protein sequence ID" value="KAF2675392.1"/>
    <property type="molecule type" value="Genomic_DNA"/>
</dbReference>
<gene>
    <name evidence="1" type="ORF">BT63DRAFT_475009</name>
</gene>